<gene>
    <name evidence="1" type="ORF">E2493_00905</name>
</gene>
<organism evidence="1 2">
    <name type="scientific">Sphingomonas parva</name>
    <dbReference type="NCBI Taxonomy" id="2555898"/>
    <lineage>
        <taxon>Bacteria</taxon>
        <taxon>Pseudomonadati</taxon>
        <taxon>Pseudomonadota</taxon>
        <taxon>Alphaproteobacteria</taxon>
        <taxon>Sphingomonadales</taxon>
        <taxon>Sphingomonadaceae</taxon>
        <taxon>Sphingomonas</taxon>
    </lineage>
</organism>
<dbReference type="InterPro" id="IPR018511">
    <property type="entry name" value="Hemolysin-typ_Ca-bd_CS"/>
</dbReference>
<dbReference type="Pfam" id="PF00353">
    <property type="entry name" value="HemolysinCabind"/>
    <property type="match status" value="2"/>
</dbReference>
<dbReference type="Proteomes" id="UP000298213">
    <property type="component" value="Unassembled WGS sequence"/>
</dbReference>
<dbReference type="InterPro" id="IPR001343">
    <property type="entry name" value="Hemolysn_Ca-bd"/>
</dbReference>
<evidence type="ECO:0000313" key="2">
    <source>
        <dbReference type="Proteomes" id="UP000298213"/>
    </source>
</evidence>
<dbReference type="EMBL" id="SPDV01000001">
    <property type="protein sequence ID" value="TFI60302.1"/>
    <property type="molecule type" value="Genomic_DNA"/>
</dbReference>
<keyword evidence="2" id="KW-1185">Reference proteome</keyword>
<evidence type="ECO:0008006" key="3">
    <source>
        <dbReference type="Google" id="ProtNLM"/>
    </source>
</evidence>
<dbReference type="OrthoDB" id="7591917at2"/>
<comment type="caution">
    <text evidence="1">The sequence shown here is derived from an EMBL/GenBank/DDBJ whole genome shotgun (WGS) entry which is preliminary data.</text>
</comment>
<reference evidence="1 2" key="1">
    <citation type="submission" date="2019-03" db="EMBL/GenBank/DDBJ databases">
        <title>Genome sequence of Sphingomonas sp. 17J27-24.</title>
        <authorList>
            <person name="Kim M."/>
            <person name="Maeng S."/>
            <person name="Sathiyaraj S."/>
        </authorList>
    </citation>
    <scope>NUCLEOTIDE SEQUENCE [LARGE SCALE GENOMIC DNA]</scope>
    <source>
        <strain evidence="1 2">17J27-24</strain>
    </source>
</reference>
<sequence>MRPAPVATGAVAERLLERVSSMAITIDLSTLGGGTYTIEDDGTPGNGTSVVRDPLGNIIQTFMHPADQVRVISKLGQNININITDSLTTADFIVGSLTVPSENPDIIQIGGVLTSGVVTLAARLQINEWGSDGATDIVAGKLYLDAATGIGVGGNAIETQVSLLEAESITGGIRLSNINDVTLGGGGGTSDLRGLWTGSSGDIVFTNQGAILLSDQDGVESARSGGNMTLIAIGAAADISSNVNRDALLAVGNIALSTGRDVLFGTVGADFDNDVRAGGSINITAGRDFHIDGFSDMASDDQGLASNGGVTITAGRDILIEDDNGVDASVGVSAVASTGAVVLTSGAGGTLSLAANSSSALFAGAGGVVVNADRILIENDSGINVSSGGSARLTGASFGRAIDIGSATDGVTALELSDAELDRVVASTLTIGGANSGLARVVGALTHTNNNLAIESGLDNVLVQADITTPQTLTLRAAGDVTQSAASFITTGTLRAYVDTPDTDGPGGTNSFLGALALTAADIWGNADADTLNGTAVGDTVMAGGGADFVWAQLGGNDGVWGEAGDDRAYFGAAWTLADSFDGGSGTDVLILQGNYNLAGDLGVITAIEKIRLISGSQIEFGDLAGNTYTYSMTSHDNDVAAGQRLVVEGITLGASEVLFFDGTAETDGYFQVLGGAANDILFGGAGDDHLLGYGGNDVLNGGNGADRLRGFAGADTLTGGAGNDLFVYGAANESSSTLFDTLIGFDPSGDMIDLPGAVTGWTGNITSGHLTSSNFDTLLAAAVNAALQPNSAVLFTPTSGDYNGRMFAVVDANGDGNYTANADFVFEFVSPASALNASSAYFI</sequence>
<dbReference type="SUPFAM" id="SSF51120">
    <property type="entry name" value="beta-Roll"/>
    <property type="match status" value="1"/>
</dbReference>
<dbReference type="GO" id="GO:0005509">
    <property type="term" value="F:calcium ion binding"/>
    <property type="evidence" value="ECO:0007669"/>
    <property type="project" value="InterPro"/>
</dbReference>
<accession>A0A4Y8ZXV2</accession>
<dbReference type="GO" id="GO:0005615">
    <property type="term" value="C:extracellular space"/>
    <property type="evidence" value="ECO:0007669"/>
    <property type="project" value="InterPro"/>
</dbReference>
<dbReference type="InterPro" id="IPR011049">
    <property type="entry name" value="Serralysin-like_metalloprot_C"/>
</dbReference>
<dbReference type="Gene3D" id="2.150.10.10">
    <property type="entry name" value="Serralysin-like metalloprotease, C-terminal"/>
    <property type="match status" value="1"/>
</dbReference>
<name>A0A4Y8ZXV2_9SPHN</name>
<dbReference type="PRINTS" id="PR00313">
    <property type="entry name" value="CABNDNGRPT"/>
</dbReference>
<evidence type="ECO:0000313" key="1">
    <source>
        <dbReference type="EMBL" id="TFI60302.1"/>
    </source>
</evidence>
<dbReference type="PROSITE" id="PS00330">
    <property type="entry name" value="HEMOLYSIN_CALCIUM"/>
    <property type="match status" value="2"/>
</dbReference>
<proteinExistence type="predicted"/>
<protein>
    <recommendedName>
        <fullName evidence="3">Calcium-binding protein</fullName>
    </recommendedName>
</protein>
<dbReference type="AlphaFoldDB" id="A0A4Y8ZXV2"/>